<dbReference type="EMBL" id="CP041692">
    <property type="protein sequence ID" value="QDP94773.1"/>
    <property type="molecule type" value="Genomic_DNA"/>
</dbReference>
<dbReference type="SUPFAM" id="SSF53098">
    <property type="entry name" value="Ribonuclease H-like"/>
    <property type="match status" value="1"/>
</dbReference>
<accession>A0A516PUE7</accession>
<dbReference type="InterPro" id="IPR001207">
    <property type="entry name" value="Transposase_mutator"/>
</dbReference>
<feature type="domain" description="Integrase catalytic" evidence="8">
    <location>
        <begin position="171"/>
        <end position="351"/>
    </location>
</feature>
<protein>
    <submittedName>
        <fullName evidence="9">IS256 family transposase</fullName>
    </submittedName>
</protein>
<reference evidence="9 10" key="1">
    <citation type="submission" date="2019-07" db="EMBL/GenBank/DDBJ databases">
        <title>Microlunatus dokdonensis sp. nov. isolated from the rhizospheric soil of the wild plant Elymus tsukushiensis.</title>
        <authorList>
            <person name="Ghim S.-Y."/>
            <person name="Hwang Y.-J."/>
            <person name="Son J.-S."/>
            <person name="Shin J.-H."/>
        </authorList>
    </citation>
    <scope>NUCLEOTIDE SEQUENCE [LARGE SCALE GENOMIC DNA]</scope>
    <source>
        <strain evidence="9 10">KUDC0627</strain>
    </source>
</reference>
<dbReference type="PANTHER" id="PTHR33217">
    <property type="entry name" value="TRANSPOSASE FOR INSERTION SEQUENCE ELEMENT IS1081"/>
    <property type="match status" value="1"/>
</dbReference>
<comment type="function">
    <text evidence="1">Required for the transposition of the insertion element.</text>
</comment>
<dbReference type="GO" id="GO:0006313">
    <property type="term" value="P:DNA transposition"/>
    <property type="evidence" value="ECO:0007669"/>
    <property type="project" value="InterPro"/>
</dbReference>
<feature type="region of interest" description="Disordered" evidence="7">
    <location>
        <begin position="409"/>
        <end position="447"/>
    </location>
</feature>
<evidence type="ECO:0000256" key="4">
    <source>
        <dbReference type="ARBA" id="ARBA00023125"/>
    </source>
</evidence>
<dbReference type="InterPro" id="IPR036397">
    <property type="entry name" value="RNaseH_sf"/>
</dbReference>
<keyword evidence="5" id="KW-0233">DNA recombination</keyword>
<comment type="similarity">
    <text evidence="2">Belongs to the transposase mutator family.</text>
</comment>
<evidence type="ECO:0000256" key="2">
    <source>
        <dbReference type="ARBA" id="ARBA00010961"/>
    </source>
</evidence>
<dbReference type="Pfam" id="PF00872">
    <property type="entry name" value="Transposase_mut"/>
    <property type="match status" value="1"/>
</dbReference>
<dbReference type="Proteomes" id="UP000319263">
    <property type="component" value="Chromosome"/>
</dbReference>
<evidence type="ECO:0000313" key="10">
    <source>
        <dbReference type="Proteomes" id="UP000319263"/>
    </source>
</evidence>
<dbReference type="OrthoDB" id="2370461at2"/>
<evidence type="ECO:0000256" key="6">
    <source>
        <dbReference type="SAM" id="Coils"/>
    </source>
</evidence>
<evidence type="ECO:0000256" key="3">
    <source>
        <dbReference type="ARBA" id="ARBA00022578"/>
    </source>
</evidence>
<dbReference type="NCBIfam" id="NF033543">
    <property type="entry name" value="transpos_IS256"/>
    <property type="match status" value="1"/>
</dbReference>
<dbReference type="Pfam" id="PF00665">
    <property type="entry name" value="rve"/>
    <property type="match status" value="1"/>
</dbReference>
<evidence type="ECO:0000313" key="9">
    <source>
        <dbReference type="EMBL" id="QDP94773.1"/>
    </source>
</evidence>
<evidence type="ECO:0000256" key="7">
    <source>
        <dbReference type="SAM" id="MobiDB-lite"/>
    </source>
</evidence>
<evidence type="ECO:0000256" key="1">
    <source>
        <dbReference type="ARBA" id="ARBA00002190"/>
    </source>
</evidence>
<dbReference type="PANTHER" id="PTHR33217:SF8">
    <property type="entry name" value="MUTATOR FAMILY TRANSPOSASE"/>
    <property type="match status" value="1"/>
</dbReference>
<proteinExistence type="inferred from homology"/>
<name>A0A516PUE7_9ACTN</name>
<dbReference type="GO" id="GO:0003677">
    <property type="term" value="F:DNA binding"/>
    <property type="evidence" value="ECO:0007669"/>
    <property type="project" value="UniProtKB-KW"/>
</dbReference>
<keyword evidence="6" id="KW-0175">Coiled coil</keyword>
<evidence type="ECO:0000256" key="5">
    <source>
        <dbReference type="ARBA" id="ARBA00023172"/>
    </source>
</evidence>
<keyword evidence="4" id="KW-0238">DNA-binding</keyword>
<organism evidence="9 10">
    <name type="scientific">Microlunatus elymi</name>
    <dbReference type="NCBI Taxonomy" id="2596828"/>
    <lineage>
        <taxon>Bacteria</taxon>
        <taxon>Bacillati</taxon>
        <taxon>Actinomycetota</taxon>
        <taxon>Actinomycetes</taxon>
        <taxon>Propionibacteriales</taxon>
        <taxon>Propionibacteriaceae</taxon>
        <taxon>Microlunatus</taxon>
    </lineage>
</organism>
<feature type="coiled-coil region" evidence="6">
    <location>
        <begin position="372"/>
        <end position="399"/>
    </location>
</feature>
<evidence type="ECO:0000259" key="8">
    <source>
        <dbReference type="PROSITE" id="PS50994"/>
    </source>
</evidence>
<gene>
    <name evidence="9" type="ORF">FOE78_01545</name>
</gene>
<dbReference type="GO" id="GO:0015074">
    <property type="term" value="P:DNA integration"/>
    <property type="evidence" value="ECO:0007669"/>
    <property type="project" value="InterPro"/>
</dbReference>
<dbReference type="PROSITE" id="PS50994">
    <property type="entry name" value="INTEGRASE"/>
    <property type="match status" value="1"/>
</dbReference>
<keyword evidence="3" id="KW-0815">Transposition</keyword>
<keyword evidence="10" id="KW-1185">Reference proteome</keyword>
<dbReference type="InterPro" id="IPR012337">
    <property type="entry name" value="RNaseH-like_sf"/>
</dbReference>
<dbReference type="InterPro" id="IPR001584">
    <property type="entry name" value="Integrase_cat-core"/>
</dbReference>
<dbReference type="Gene3D" id="3.30.420.10">
    <property type="entry name" value="Ribonuclease H-like superfamily/Ribonuclease H"/>
    <property type="match status" value="1"/>
</dbReference>
<sequence length="869" mass="96907">MELSMAARKAITQAQLDKWPKATKAEKSAILDAVCQVTGWHRDHARKAIRIALAHRAHGGPPPRKQREPVLTYDQAAVDLLQRCWAVLDGPSGKRLKPALADVLNNLARHGHLDGIDPTVIAQVRQMSPATIDRRLAPARIGLVAGKGISHTRPGSLLKSSIPMKTWHEWNESIPGIIQIDLVGHDGGDANGHFHYSLDATDVATGWTETITVRSKGERIVAAGLEQLWLRFPFHVSGIHSDNGSEFINHHLLKWCTTRKINFSRGRASHSNDQAHVEQKNWSVVRRNVGYYRYDSPRELDLLNQVWPLVSLQVNLFLPQQRLISKTRHGATVTKRHDTAATPMDRLLTRFGDMVDPHDLDRLQTLHHDTDIEQLKYQITDLQANLLELARRRGQVQRRAKTNHVYLSKRKMPRTKRAPSDESTRDCNFNGVTPETKETPVTDVTSRDVAAADGQELSASDQQLVRELTDRARANGLQLTGQGGLLGRLTKMIVEGALEGEMDDHLGYAKHDPVGRDGGNSRNGYRAKTLLTEAGPVDVSVPRDRDGSFEPTIVAKRQRRLSGVEDLVISLSAKGLTTGEISAHLAEVYGAEVSKQTISTITDRVMEGLAAWQSRPLDPVYAVLFIDAIQVKIREGEVCNRPIYLALGVTADGERDVLGLWAGEHGDGEGAKYWLRVLTEIKNRGTNDVCMLVCDGLTGLPDAVSAVWDKTIVQTCIVHLLRNSFKYASKKDWGSVAKDLKPVYTAASEAEALDRFADFSSKWEKRYPAIIRLWTNAWAEFVPFLQFDREIRTVICTTNAIESINARLRRAVNARGHFPTEQAALKCLYLAIMSLDPTGRGRKRWTNRWKAALNAFDITFDGRLSAGRN</sequence>
<dbReference type="AlphaFoldDB" id="A0A516PUE7"/>
<dbReference type="GO" id="GO:0004803">
    <property type="term" value="F:transposase activity"/>
    <property type="evidence" value="ECO:0007669"/>
    <property type="project" value="InterPro"/>
</dbReference>
<dbReference type="KEGG" id="mik:FOE78_01545"/>